<comment type="similarity">
    <text evidence="1">Belongs to the UPF0246 family.</text>
</comment>
<dbReference type="NCBIfam" id="NF002542">
    <property type="entry name" value="PRK02101.1-3"/>
    <property type="match status" value="1"/>
</dbReference>
<dbReference type="GO" id="GO:0033194">
    <property type="term" value="P:response to hydroperoxide"/>
    <property type="evidence" value="ECO:0007669"/>
    <property type="project" value="TreeGrafter"/>
</dbReference>
<dbReference type="Pfam" id="PF03883">
    <property type="entry name" value="H2O2_YaaD"/>
    <property type="match status" value="1"/>
</dbReference>
<dbReference type="AlphaFoldDB" id="A0A517P2G5"/>
<evidence type="ECO:0000256" key="1">
    <source>
        <dbReference type="HAMAP-Rule" id="MF_00652"/>
    </source>
</evidence>
<evidence type="ECO:0000313" key="2">
    <source>
        <dbReference type="EMBL" id="QDT13538.1"/>
    </source>
</evidence>
<dbReference type="PANTHER" id="PTHR30283">
    <property type="entry name" value="PEROXIDE STRESS RESPONSE PROTEIN YAAA"/>
    <property type="match status" value="1"/>
</dbReference>
<dbReference type="RefSeq" id="WP_419189416.1">
    <property type="nucleotide sequence ID" value="NZ_CP036526.1"/>
</dbReference>
<dbReference type="HAMAP" id="MF_00652">
    <property type="entry name" value="UPF0246"/>
    <property type="match status" value="1"/>
</dbReference>
<name>A0A517P2G5_9BACT</name>
<sequence>MKTSSQPVYAKQAAELMKTLRKLSASDLSKLMSLSDNLSELNAKRNLAWKAKHDDKNSRQAIFAFRGDVYQGFDVDTLSAAEVRRSDKHIRILSGLYGILRPLDLIQPYRLEMGTKLKTEHGSNLYQFWGDRVRDKILADLRTTKSDCIVNLASKEYSRAAKLKAIEAQVVVPAFREWRNGEYKMISFFAKQARGMMARHIVTEKVTAVDGLLDFEADGYRYNEKLSTELEPVFTRKSS</sequence>
<dbReference type="Proteomes" id="UP000319817">
    <property type="component" value="Chromosome"/>
</dbReference>
<gene>
    <name evidence="2" type="ORF">K239x_55580</name>
</gene>
<reference evidence="2 3" key="1">
    <citation type="submission" date="2019-02" db="EMBL/GenBank/DDBJ databases">
        <title>Deep-cultivation of Planctomycetes and their phenomic and genomic characterization uncovers novel biology.</title>
        <authorList>
            <person name="Wiegand S."/>
            <person name="Jogler M."/>
            <person name="Boedeker C."/>
            <person name="Pinto D."/>
            <person name="Vollmers J."/>
            <person name="Rivas-Marin E."/>
            <person name="Kohn T."/>
            <person name="Peeters S.H."/>
            <person name="Heuer A."/>
            <person name="Rast P."/>
            <person name="Oberbeckmann S."/>
            <person name="Bunk B."/>
            <person name="Jeske O."/>
            <person name="Meyerdierks A."/>
            <person name="Storesund J.E."/>
            <person name="Kallscheuer N."/>
            <person name="Luecker S."/>
            <person name="Lage O.M."/>
            <person name="Pohl T."/>
            <person name="Merkel B.J."/>
            <person name="Hornburger P."/>
            <person name="Mueller R.-W."/>
            <person name="Bruemmer F."/>
            <person name="Labrenz M."/>
            <person name="Spormann A.M."/>
            <person name="Op den Camp H."/>
            <person name="Overmann J."/>
            <person name="Amann R."/>
            <person name="Jetten M.S.M."/>
            <person name="Mascher T."/>
            <person name="Medema M.H."/>
            <person name="Devos D.P."/>
            <person name="Kaster A.-K."/>
            <person name="Ovreas L."/>
            <person name="Rohde M."/>
            <person name="Galperin M.Y."/>
            <person name="Jogler C."/>
        </authorList>
    </citation>
    <scope>NUCLEOTIDE SEQUENCE [LARGE SCALE GENOMIC DNA]</scope>
    <source>
        <strain evidence="2 3">K23_9</strain>
    </source>
</reference>
<keyword evidence="3" id="KW-1185">Reference proteome</keyword>
<evidence type="ECO:0000313" key="3">
    <source>
        <dbReference type="Proteomes" id="UP000319817"/>
    </source>
</evidence>
<dbReference type="EMBL" id="CP036526">
    <property type="protein sequence ID" value="QDT13538.1"/>
    <property type="molecule type" value="Genomic_DNA"/>
</dbReference>
<proteinExistence type="inferred from homology"/>
<dbReference type="GO" id="GO:0005829">
    <property type="term" value="C:cytosol"/>
    <property type="evidence" value="ECO:0007669"/>
    <property type="project" value="TreeGrafter"/>
</dbReference>
<accession>A0A517P2G5</accession>
<dbReference type="InterPro" id="IPR005583">
    <property type="entry name" value="YaaA"/>
</dbReference>
<dbReference type="PANTHER" id="PTHR30283:SF4">
    <property type="entry name" value="PEROXIDE STRESS RESISTANCE PROTEIN YAAA"/>
    <property type="match status" value="1"/>
</dbReference>
<organism evidence="2 3">
    <name type="scientific">Stieleria marina</name>
    <dbReference type="NCBI Taxonomy" id="1930275"/>
    <lineage>
        <taxon>Bacteria</taxon>
        <taxon>Pseudomonadati</taxon>
        <taxon>Planctomycetota</taxon>
        <taxon>Planctomycetia</taxon>
        <taxon>Pirellulales</taxon>
        <taxon>Pirellulaceae</taxon>
        <taxon>Stieleria</taxon>
    </lineage>
</organism>
<protein>
    <recommendedName>
        <fullName evidence="1">UPF0246 protein K239x_55580</fullName>
    </recommendedName>
</protein>